<sequence>MMNWLLTHLGAFPVDRKQMGITTVKKAIRILADQQVFAIFPQGTRKEEQEITNMKQGAAYFAIKTNTPILPVYIKGTDKVMPRGQAWILPAKVEIFFGEMIRLEGLSGLDHDQAIKYLTDQIKAEMNRLAKQFS</sequence>
<dbReference type="CDD" id="cd07989">
    <property type="entry name" value="LPLAT_AGPAT-like"/>
    <property type="match status" value="1"/>
</dbReference>
<proteinExistence type="predicted"/>
<feature type="domain" description="Phospholipid/glycerol acyltransferase" evidence="3">
    <location>
        <begin position="1"/>
        <end position="77"/>
    </location>
</feature>
<protein>
    <submittedName>
        <fullName evidence="4">1-acyl-sn-glycerol-3-phosphate acyltransferase</fullName>
    </submittedName>
</protein>
<accession>A0A4R3KCK3</accession>
<evidence type="ECO:0000256" key="1">
    <source>
        <dbReference type="ARBA" id="ARBA00022679"/>
    </source>
</evidence>
<keyword evidence="1 4" id="KW-0808">Transferase</keyword>
<dbReference type="GO" id="GO:0003841">
    <property type="term" value="F:1-acylglycerol-3-phosphate O-acyltransferase activity"/>
    <property type="evidence" value="ECO:0007669"/>
    <property type="project" value="TreeGrafter"/>
</dbReference>
<name>A0A4R3KCK3_9BACI</name>
<dbReference type="Pfam" id="PF01553">
    <property type="entry name" value="Acyltransferase"/>
    <property type="match status" value="1"/>
</dbReference>
<evidence type="ECO:0000313" key="5">
    <source>
        <dbReference type="Proteomes" id="UP000295788"/>
    </source>
</evidence>
<gene>
    <name evidence="4" type="ORF">EDD72_11532</name>
</gene>
<dbReference type="SMART" id="SM00563">
    <property type="entry name" value="PlsC"/>
    <property type="match status" value="1"/>
</dbReference>
<evidence type="ECO:0000313" key="4">
    <source>
        <dbReference type="EMBL" id="TCS80805.1"/>
    </source>
</evidence>
<reference evidence="4 5" key="1">
    <citation type="submission" date="2019-03" db="EMBL/GenBank/DDBJ databases">
        <title>Genomic Encyclopedia of Type Strains, Phase IV (KMG-IV): sequencing the most valuable type-strain genomes for metagenomic binning, comparative biology and taxonomic classification.</title>
        <authorList>
            <person name="Goeker M."/>
        </authorList>
    </citation>
    <scope>NUCLEOTIDE SEQUENCE [LARGE SCALE GENOMIC DNA]</scope>
    <source>
        <strain evidence="4 5">DSM 23802</strain>
    </source>
</reference>
<dbReference type="Proteomes" id="UP000295788">
    <property type="component" value="Unassembled WGS sequence"/>
</dbReference>
<evidence type="ECO:0000256" key="2">
    <source>
        <dbReference type="ARBA" id="ARBA00023315"/>
    </source>
</evidence>
<dbReference type="PANTHER" id="PTHR10434:SF40">
    <property type="entry name" value="1-ACYL-SN-GLYCEROL-3-PHOSPHATE ACYLTRANSFERASE"/>
    <property type="match status" value="1"/>
</dbReference>
<dbReference type="AlphaFoldDB" id="A0A4R3KCK3"/>
<organism evidence="4 5">
    <name type="scientific">Tepidibacillus fermentans</name>
    <dbReference type="NCBI Taxonomy" id="1281767"/>
    <lineage>
        <taxon>Bacteria</taxon>
        <taxon>Bacillati</taxon>
        <taxon>Bacillota</taxon>
        <taxon>Bacilli</taxon>
        <taxon>Bacillales</taxon>
        <taxon>Bacillaceae</taxon>
        <taxon>Tepidibacillus</taxon>
    </lineage>
</organism>
<dbReference type="SUPFAM" id="SSF69593">
    <property type="entry name" value="Glycerol-3-phosphate (1)-acyltransferase"/>
    <property type="match status" value="1"/>
</dbReference>
<dbReference type="GO" id="GO:0006654">
    <property type="term" value="P:phosphatidic acid biosynthetic process"/>
    <property type="evidence" value="ECO:0007669"/>
    <property type="project" value="TreeGrafter"/>
</dbReference>
<dbReference type="PANTHER" id="PTHR10434">
    <property type="entry name" value="1-ACYL-SN-GLYCEROL-3-PHOSPHATE ACYLTRANSFERASE"/>
    <property type="match status" value="1"/>
</dbReference>
<keyword evidence="2 4" id="KW-0012">Acyltransferase</keyword>
<dbReference type="OrthoDB" id="9803035at2"/>
<evidence type="ECO:0000259" key="3">
    <source>
        <dbReference type="SMART" id="SM00563"/>
    </source>
</evidence>
<dbReference type="EMBL" id="SMAB01000015">
    <property type="protein sequence ID" value="TCS80805.1"/>
    <property type="molecule type" value="Genomic_DNA"/>
</dbReference>
<keyword evidence="5" id="KW-1185">Reference proteome</keyword>
<comment type="caution">
    <text evidence="4">The sequence shown here is derived from an EMBL/GenBank/DDBJ whole genome shotgun (WGS) entry which is preliminary data.</text>
</comment>
<dbReference type="InterPro" id="IPR002123">
    <property type="entry name" value="Plipid/glycerol_acylTrfase"/>
</dbReference>